<dbReference type="RefSeq" id="WP_161814685.1">
    <property type="nucleotide sequence ID" value="NZ_BLJN01000005.1"/>
</dbReference>
<dbReference type="AlphaFoldDB" id="A0A829YI98"/>
<dbReference type="EMBL" id="BLJN01000005">
    <property type="protein sequence ID" value="GFE83074.1"/>
    <property type="molecule type" value="Genomic_DNA"/>
</dbReference>
<keyword evidence="2" id="KW-1185">Reference proteome</keyword>
<dbReference type="Proteomes" id="UP000445000">
    <property type="component" value="Unassembled WGS sequence"/>
</dbReference>
<dbReference type="GO" id="GO:0004061">
    <property type="term" value="F:arylformamidase activity"/>
    <property type="evidence" value="ECO:0007669"/>
    <property type="project" value="InterPro"/>
</dbReference>
<dbReference type="InterPro" id="IPR007325">
    <property type="entry name" value="KFase/CYL"/>
</dbReference>
<name>A0A829YI98_9GAMM</name>
<dbReference type="Gene3D" id="3.50.30.50">
    <property type="entry name" value="Putative cyclase"/>
    <property type="match status" value="1"/>
</dbReference>
<accession>A0A829YI98</accession>
<evidence type="ECO:0000313" key="2">
    <source>
        <dbReference type="Proteomes" id="UP000445000"/>
    </source>
</evidence>
<dbReference type="Pfam" id="PF04199">
    <property type="entry name" value="Cyclase"/>
    <property type="match status" value="1"/>
</dbReference>
<dbReference type="GO" id="GO:0019441">
    <property type="term" value="P:L-tryptophan catabolic process to kynurenine"/>
    <property type="evidence" value="ECO:0007669"/>
    <property type="project" value="InterPro"/>
</dbReference>
<protein>
    <submittedName>
        <fullName evidence="1">Arylformamidase</fullName>
    </submittedName>
</protein>
<organism evidence="1 2">
    <name type="scientific">Steroidobacter agaridevorans</name>
    <dbReference type="NCBI Taxonomy" id="2695856"/>
    <lineage>
        <taxon>Bacteria</taxon>
        <taxon>Pseudomonadati</taxon>
        <taxon>Pseudomonadota</taxon>
        <taxon>Gammaproteobacteria</taxon>
        <taxon>Steroidobacterales</taxon>
        <taxon>Steroidobacteraceae</taxon>
        <taxon>Steroidobacter</taxon>
    </lineage>
</organism>
<dbReference type="InterPro" id="IPR037175">
    <property type="entry name" value="KFase_sf"/>
</dbReference>
<reference evidence="2" key="1">
    <citation type="submission" date="2020-01" db="EMBL/GenBank/DDBJ databases">
        <title>'Steroidobacter agaridevorans' sp. nov., agar-degrading bacteria isolated from rhizosphere soils.</title>
        <authorList>
            <person name="Ikenaga M."/>
            <person name="Kataoka M."/>
            <person name="Murouchi A."/>
            <person name="Katsuragi S."/>
            <person name="Sakai M."/>
        </authorList>
    </citation>
    <scope>NUCLEOTIDE SEQUENCE [LARGE SCALE GENOMIC DNA]</scope>
    <source>
        <strain evidence="2">YU21-B</strain>
    </source>
</reference>
<proteinExistence type="predicted"/>
<comment type="caution">
    <text evidence="1">The sequence shown here is derived from an EMBL/GenBank/DDBJ whole genome shotgun (WGS) entry which is preliminary data.</text>
</comment>
<gene>
    <name evidence="1" type="ORF">GCM10011487_50740</name>
</gene>
<evidence type="ECO:0000313" key="1">
    <source>
        <dbReference type="EMBL" id="GFE83074.1"/>
    </source>
</evidence>
<dbReference type="SUPFAM" id="SSF102198">
    <property type="entry name" value="Putative cyclase"/>
    <property type="match status" value="1"/>
</dbReference>
<sequence length="271" mass="28586">MRDPSPASHAIAVEIAGRRWRVSSDGHDISIPLRFNEAQPTFFGAPAASAEPITAGSFVGDVRHGGSCNCSVHTLAPHCNGTHTECVGHITQERLSVRDLAIRHLSAALLISVMPESSAEISGDRVISLAALIKAIDGATLSDYQALVVRTLPNDASKLTCNYDAGPMPPYFSVDAMRHLVDHGIATLVVDLPSIDRAQDGGKLAAHRVFWGMPAGSTSAATATRQHATITEMAFIDDAVADGSYLLNLQVAPFVIDAAPSRPILLPLSPA</sequence>